<reference evidence="3 4" key="1">
    <citation type="submission" date="2022-05" db="EMBL/GenBank/DDBJ databases">
        <authorList>
            <consortium name="Genoscope - CEA"/>
            <person name="William W."/>
        </authorList>
    </citation>
    <scope>NUCLEOTIDE SEQUENCE [LARGE SCALE GENOMIC DNA]</scope>
</reference>
<accession>A0ABN8NQB5</accession>
<dbReference type="Gene3D" id="3.40.50.150">
    <property type="entry name" value="Vaccinia Virus protein VP39"/>
    <property type="match status" value="1"/>
</dbReference>
<protein>
    <recommendedName>
        <fullName evidence="2">Methyltransferase type 11 domain-containing protein</fullName>
    </recommendedName>
</protein>
<keyword evidence="4" id="KW-1185">Reference proteome</keyword>
<dbReference type="PANTHER" id="PTHR44068:SF11">
    <property type="entry name" value="GERANYL DIPHOSPHATE 2-C-METHYLTRANSFERASE"/>
    <property type="match status" value="1"/>
</dbReference>
<feature type="domain" description="Methyltransferase type 11" evidence="2">
    <location>
        <begin position="68"/>
        <end position="161"/>
    </location>
</feature>
<evidence type="ECO:0000256" key="1">
    <source>
        <dbReference type="ARBA" id="ARBA00022679"/>
    </source>
</evidence>
<name>A0ABN8NQB5_9CNID</name>
<evidence type="ECO:0000259" key="2">
    <source>
        <dbReference type="Pfam" id="PF08241"/>
    </source>
</evidence>
<keyword evidence="1" id="KW-0808">Transferase</keyword>
<dbReference type="InterPro" id="IPR029063">
    <property type="entry name" value="SAM-dependent_MTases_sf"/>
</dbReference>
<dbReference type="Proteomes" id="UP001159405">
    <property type="component" value="Unassembled WGS sequence"/>
</dbReference>
<evidence type="ECO:0000313" key="3">
    <source>
        <dbReference type="EMBL" id="CAH3118359.1"/>
    </source>
</evidence>
<gene>
    <name evidence="3" type="ORF">PLOB_00026779</name>
</gene>
<dbReference type="SUPFAM" id="SSF53335">
    <property type="entry name" value="S-adenosyl-L-methionine-dependent methyltransferases"/>
    <property type="match status" value="1"/>
</dbReference>
<dbReference type="InterPro" id="IPR013216">
    <property type="entry name" value="Methyltransf_11"/>
</dbReference>
<sequence>MAFTEHEEKVSEFYSRVVDNNHDWNDGFLTFGLWKTKSGDPIPHPSCYGAVYDELLEGTMIQADHSVLDVACGQGAGMLRIKSQNGCNIQGLDISAANVEIAKRRLCDTGITVTRGSGTKMPYDENSFDCVICVEGEPHMNSREDFFREAFRVLKPGGKLFMADIVTLKALPDLSYLQQIILRTAAKLWVIPSTNLSYGIDDYKQKLKDIGFKLTKFEFLGDRVLPGYCNFNLTLSVMREQAKVRGPFVGYVGGPMIDIIVKMAFSHKIIEYVFVEAEKEFIK</sequence>
<dbReference type="EMBL" id="CALNXK010000032">
    <property type="protein sequence ID" value="CAH3118359.1"/>
    <property type="molecule type" value="Genomic_DNA"/>
</dbReference>
<dbReference type="InterPro" id="IPR050447">
    <property type="entry name" value="Erg6_SMT_methyltransf"/>
</dbReference>
<proteinExistence type="predicted"/>
<organism evidence="3 4">
    <name type="scientific">Porites lobata</name>
    <dbReference type="NCBI Taxonomy" id="104759"/>
    <lineage>
        <taxon>Eukaryota</taxon>
        <taxon>Metazoa</taxon>
        <taxon>Cnidaria</taxon>
        <taxon>Anthozoa</taxon>
        <taxon>Hexacorallia</taxon>
        <taxon>Scleractinia</taxon>
        <taxon>Fungiina</taxon>
        <taxon>Poritidae</taxon>
        <taxon>Porites</taxon>
    </lineage>
</organism>
<comment type="caution">
    <text evidence="3">The sequence shown here is derived from an EMBL/GenBank/DDBJ whole genome shotgun (WGS) entry which is preliminary data.</text>
</comment>
<dbReference type="Pfam" id="PF08241">
    <property type="entry name" value="Methyltransf_11"/>
    <property type="match status" value="1"/>
</dbReference>
<dbReference type="PANTHER" id="PTHR44068">
    <property type="entry name" value="ZGC:194242"/>
    <property type="match status" value="1"/>
</dbReference>
<dbReference type="CDD" id="cd02440">
    <property type="entry name" value="AdoMet_MTases"/>
    <property type="match status" value="1"/>
</dbReference>
<evidence type="ECO:0000313" key="4">
    <source>
        <dbReference type="Proteomes" id="UP001159405"/>
    </source>
</evidence>